<keyword evidence="2" id="KW-1185">Reference proteome</keyword>
<evidence type="ECO:0000313" key="1">
    <source>
        <dbReference type="EMBL" id="SFR44342.1"/>
    </source>
</evidence>
<dbReference type="OrthoDB" id="5782056at2"/>
<dbReference type="EMBL" id="FOYV01000001">
    <property type="protein sequence ID" value="SFR44342.1"/>
    <property type="molecule type" value="Genomic_DNA"/>
</dbReference>
<dbReference type="STRING" id="375760.SAMN04488073_1322"/>
<organism evidence="1 2">
    <name type="scientific">Marinobacter gudaonensis</name>
    <dbReference type="NCBI Taxonomy" id="375760"/>
    <lineage>
        <taxon>Bacteria</taxon>
        <taxon>Pseudomonadati</taxon>
        <taxon>Pseudomonadota</taxon>
        <taxon>Gammaproteobacteria</taxon>
        <taxon>Pseudomonadales</taxon>
        <taxon>Marinobacteraceae</taxon>
        <taxon>Marinobacter</taxon>
    </lineage>
</organism>
<dbReference type="Proteomes" id="UP000199290">
    <property type="component" value="Unassembled WGS sequence"/>
</dbReference>
<gene>
    <name evidence="1" type="ORF">SAMN04488073_1322</name>
</gene>
<protein>
    <submittedName>
        <fullName evidence="1">Uncharacterized protein</fullName>
    </submittedName>
</protein>
<sequence length="95" mass="11011">MDHTQLLHALQNNVPTEIWYLIPLFLVAAVIKSPCFKGRAGEAVVNLYAKLFLDKSRYHLIKNVTLDTVKRISRLSEQKLKNGCRMRAFLHIYVE</sequence>
<reference evidence="2" key="1">
    <citation type="submission" date="2016-10" db="EMBL/GenBank/DDBJ databases">
        <authorList>
            <person name="Varghese N."/>
            <person name="Submissions S."/>
        </authorList>
    </citation>
    <scope>NUCLEOTIDE SEQUENCE [LARGE SCALE GENOMIC DNA]</scope>
    <source>
        <strain evidence="2">CGMCC 1.6294</strain>
    </source>
</reference>
<dbReference type="AlphaFoldDB" id="A0A1I6GQ29"/>
<proteinExistence type="predicted"/>
<dbReference type="RefSeq" id="WP_091987426.1">
    <property type="nucleotide sequence ID" value="NZ_FOYV01000001.1"/>
</dbReference>
<accession>A0A1I6GQ29</accession>
<evidence type="ECO:0000313" key="2">
    <source>
        <dbReference type="Proteomes" id="UP000199290"/>
    </source>
</evidence>
<name>A0A1I6GQ29_9GAMM</name>